<sequence>MLIALVGVLAFAAVWFTVLRPKPAAEEGAIVTPVSQTPAATQAATPASSGNGVTDQPAKAQAAVDAATGQAASNQAAAEAAATGTPSAAASTETPATGATATPATDATSSAATATETPATNVTTEPGVPAGERAVLRQLADGKVVVMLFWDKSGADDRAARRAVASATKGRKNVAVRLVGPDKVGSYEAITGGVTIAQTPTTLVIGPERKAVTISGLIDPLEIKQAIGRMTPAKG</sequence>
<name>A0ABY5PDT0_9ACTN</name>
<protein>
    <recommendedName>
        <fullName evidence="4">Thioredoxin domain-containing protein</fullName>
    </recommendedName>
</protein>
<gene>
    <name evidence="2" type="ORF">LRS13_18520</name>
</gene>
<evidence type="ECO:0008006" key="4">
    <source>
        <dbReference type="Google" id="ProtNLM"/>
    </source>
</evidence>
<evidence type="ECO:0000256" key="1">
    <source>
        <dbReference type="SAM" id="MobiDB-lite"/>
    </source>
</evidence>
<dbReference type="RefSeq" id="WP_353863188.1">
    <property type="nucleotide sequence ID" value="NZ_CP088295.1"/>
</dbReference>
<evidence type="ECO:0000313" key="2">
    <source>
        <dbReference type="EMBL" id="UUY02665.1"/>
    </source>
</evidence>
<feature type="region of interest" description="Disordered" evidence="1">
    <location>
        <begin position="41"/>
        <end position="129"/>
    </location>
</feature>
<reference evidence="3" key="1">
    <citation type="submission" date="2021-11" db="EMBL/GenBank/DDBJ databases">
        <title>Cultivation dependent microbiological survey of springs from the worlds oldest radium mine currently devoted to the extraction of radon-saturated water.</title>
        <authorList>
            <person name="Kapinusova G."/>
            <person name="Smrhova T."/>
            <person name="Strejcek M."/>
            <person name="Suman J."/>
            <person name="Jani K."/>
            <person name="Pajer P."/>
            <person name="Uhlik O."/>
        </authorList>
    </citation>
    <scope>NUCLEOTIDE SEQUENCE [LARGE SCALE GENOMIC DNA]</scope>
    <source>
        <strain evidence="3">J379</strain>
    </source>
</reference>
<proteinExistence type="predicted"/>
<organism evidence="2 3">
    <name type="scientific">Svornostia abyssi</name>
    <dbReference type="NCBI Taxonomy" id="2898438"/>
    <lineage>
        <taxon>Bacteria</taxon>
        <taxon>Bacillati</taxon>
        <taxon>Actinomycetota</taxon>
        <taxon>Thermoleophilia</taxon>
        <taxon>Solirubrobacterales</taxon>
        <taxon>Baekduiaceae</taxon>
        <taxon>Svornostia</taxon>
    </lineage>
</organism>
<keyword evidence="3" id="KW-1185">Reference proteome</keyword>
<dbReference type="EMBL" id="CP088295">
    <property type="protein sequence ID" value="UUY02665.1"/>
    <property type="molecule type" value="Genomic_DNA"/>
</dbReference>
<accession>A0ABY5PDT0</accession>
<dbReference type="Proteomes" id="UP001058860">
    <property type="component" value="Chromosome"/>
</dbReference>
<feature type="compositionally biased region" description="Low complexity" evidence="1">
    <location>
        <begin position="56"/>
        <end position="126"/>
    </location>
</feature>
<evidence type="ECO:0000313" key="3">
    <source>
        <dbReference type="Proteomes" id="UP001058860"/>
    </source>
</evidence>